<evidence type="ECO:0000256" key="4">
    <source>
        <dbReference type="SAM" id="MobiDB-lite"/>
    </source>
</evidence>
<evidence type="ECO:0000256" key="1">
    <source>
        <dbReference type="ARBA" id="ARBA00022737"/>
    </source>
</evidence>
<protein>
    <recommendedName>
        <fullName evidence="5">RRM domain-containing protein</fullName>
    </recommendedName>
</protein>
<dbReference type="GO" id="GO:0003729">
    <property type="term" value="F:mRNA binding"/>
    <property type="evidence" value="ECO:0007669"/>
    <property type="project" value="TreeGrafter"/>
</dbReference>
<dbReference type="GO" id="GO:0006417">
    <property type="term" value="P:regulation of translation"/>
    <property type="evidence" value="ECO:0007669"/>
    <property type="project" value="TreeGrafter"/>
</dbReference>
<evidence type="ECO:0000313" key="7">
    <source>
        <dbReference type="Proteomes" id="UP000814243"/>
    </source>
</evidence>
<feature type="domain" description="RRM" evidence="5">
    <location>
        <begin position="239"/>
        <end position="316"/>
    </location>
</feature>
<dbReference type="SMART" id="SM00360">
    <property type="entry name" value="RRM"/>
    <property type="match status" value="2"/>
</dbReference>
<feature type="domain" description="RRM" evidence="5">
    <location>
        <begin position="92"/>
        <end position="234"/>
    </location>
</feature>
<sequence>MMGLYSSGALGGVEVLDGGLVGGELTAHVLSAQAAAHAAATAAAAAHQQHQQQQIAVQQIKTSPSSGRSTPVTSQANGTAPAPTGSTSPSPSKLFVGGLSWQTSSEKLREYFAMFGPVTDVLIMKDPVTQSSCHVRYRCKSLNPRSPVYYSAGIHLCDAGFCLCGVCRRRRIPALRHEWCEHRSNSGRAQRSRGFGFITFQEASSVDKVLAVPVHTLDGKRIDPKHATPKSAPRPAKTKKIFVGGVGQDTSAEEVRSYFSQFGLVEDAVMLMDQQTKRHRGFGFVTFHSEEAVERVCDIHFHTIKNKKVECKRAQPKEAVAAAPLALGKRLVLRPGRGLVYAASGVGAVPAVGAAHAYRYAPYALPTAATAATALVAPPQPAPAPALPQFGAAYSLAGVDMSSFQGVDWGAMYGLPMYI</sequence>
<keyword evidence="2 3" id="KW-0694">RNA-binding</keyword>
<evidence type="ECO:0000256" key="3">
    <source>
        <dbReference type="PROSITE-ProRule" id="PRU00176"/>
    </source>
</evidence>
<dbReference type="EMBL" id="JACEFF010000674">
    <property type="protein sequence ID" value="KAH9633055.1"/>
    <property type="molecule type" value="Genomic_DNA"/>
</dbReference>
<dbReference type="PROSITE" id="PS50102">
    <property type="entry name" value="RRM"/>
    <property type="match status" value="2"/>
</dbReference>
<feature type="region of interest" description="Disordered" evidence="4">
    <location>
        <begin position="53"/>
        <end position="91"/>
    </location>
</feature>
<feature type="compositionally biased region" description="Polar residues" evidence="4">
    <location>
        <begin position="60"/>
        <end position="77"/>
    </location>
</feature>
<dbReference type="InterPro" id="IPR000504">
    <property type="entry name" value="RRM_dom"/>
</dbReference>
<reference evidence="6" key="1">
    <citation type="journal article" date="2021" name="G3 (Bethesda)">
        <title>Genome and transcriptome analysis of the beet armyworm Spodoptera exigua reveals targets for pest control. .</title>
        <authorList>
            <person name="Simon S."/>
            <person name="Breeschoten T."/>
            <person name="Jansen H.J."/>
            <person name="Dirks R.P."/>
            <person name="Schranz M.E."/>
            <person name="Ros V.I.D."/>
        </authorList>
    </citation>
    <scope>NUCLEOTIDE SEQUENCE</scope>
    <source>
        <strain evidence="6">TB_SE_WUR_2020</strain>
    </source>
</reference>
<dbReference type="Gene3D" id="3.30.70.330">
    <property type="match status" value="2"/>
</dbReference>
<dbReference type="Pfam" id="PF00076">
    <property type="entry name" value="RRM_1"/>
    <property type="match status" value="2"/>
</dbReference>
<organism evidence="6 7">
    <name type="scientific">Spodoptera exigua</name>
    <name type="common">Beet armyworm</name>
    <name type="synonym">Noctua fulgens</name>
    <dbReference type="NCBI Taxonomy" id="7107"/>
    <lineage>
        <taxon>Eukaryota</taxon>
        <taxon>Metazoa</taxon>
        <taxon>Ecdysozoa</taxon>
        <taxon>Arthropoda</taxon>
        <taxon>Hexapoda</taxon>
        <taxon>Insecta</taxon>
        <taxon>Pterygota</taxon>
        <taxon>Neoptera</taxon>
        <taxon>Endopterygota</taxon>
        <taxon>Lepidoptera</taxon>
        <taxon>Glossata</taxon>
        <taxon>Ditrysia</taxon>
        <taxon>Noctuoidea</taxon>
        <taxon>Noctuidae</taxon>
        <taxon>Amphipyrinae</taxon>
        <taxon>Spodoptera</taxon>
    </lineage>
</organism>
<dbReference type="AlphaFoldDB" id="A0A922M9X3"/>
<feature type="compositionally biased region" description="Low complexity" evidence="4">
    <location>
        <begin position="78"/>
        <end position="91"/>
    </location>
</feature>
<evidence type="ECO:0000256" key="2">
    <source>
        <dbReference type="ARBA" id="ARBA00022884"/>
    </source>
</evidence>
<dbReference type="GO" id="GO:0005737">
    <property type="term" value="C:cytoplasm"/>
    <property type="evidence" value="ECO:0007669"/>
    <property type="project" value="TreeGrafter"/>
</dbReference>
<dbReference type="PANTHER" id="PTHR48032">
    <property type="entry name" value="RNA-BINDING PROTEIN MUSASHI HOMOLOG RBP6"/>
    <property type="match status" value="1"/>
</dbReference>
<dbReference type="Proteomes" id="UP000814243">
    <property type="component" value="Unassembled WGS sequence"/>
</dbReference>
<comment type="caution">
    <text evidence="6">The sequence shown here is derived from an EMBL/GenBank/DDBJ whole genome shotgun (WGS) entry which is preliminary data.</text>
</comment>
<dbReference type="SUPFAM" id="SSF54928">
    <property type="entry name" value="RNA-binding domain, RBD"/>
    <property type="match status" value="2"/>
</dbReference>
<dbReference type="InterPro" id="IPR012677">
    <property type="entry name" value="Nucleotide-bd_a/b_plait_sf"/>
</dbReference>
<accession>A0A922M9X3</accession>
<name>A0A922M9X3_SPOEX</name>
<dbReference type="PANTHER" id="PTHR48032:SF4">
    <property type="entry name" value="FI20028P1"/>
    <property type="match status" value="1"/>
</dbReference>
<keyword evidence="1" id="KW-0677">Repeat</keyword>
<dbReference type="InterPro" id="IPR035979">
    <property type="entry name" value="RBD_domain_sf"/>
</dbReference>
<proteinExistence type="predicted"/>
<gene>
    <name evidence="6" type="ORF">HF086_014028</name>
</gene>
<evidence type="ECO:0000259" key="5">
    <source>
        <dbReference type="PROSITE" id="PS50102"/>
    </source>
</evidence>
<evidence type="ECO:0000313" key="6">
    <source>
        <dbReference type="EMBL" id="KAH9633055.1"/>
    </source>
</evidence>